<gene>
    <name evidence="4" type="ORF">Fcan01_15852</name>
</gene>
<feature type="signal peptide" evidence="3">
    <location>
        <begin position="1"/>
        <end position="17"/>
    </location>
</feature>
<protein>
    <submittedName>
        <fullName evidence="4">Uncharacterized protein</fullName>
    </submittedName>
</protein>
<name>A0A226DXY0_FOLCA</name>
<dbReference type="EMBL" id="LNIX01000010">
    <property type="protein sequence ID" value="OXA49541.1"/>
    <property type="molecule type" value="Genomic_DNA"/>
</dbReference>
<reference evidence="4 5" key="1">
    <citation type="submission" date="2015-12" db="EMBL/GenBank/DDBJ databases">
        <title>The genome of Folsomia candida.</title>
        <authorList>
            <person name="Faddeeva A."/>
            <person name="Derks M.F."/>
            <person name="Anvar Y."/>
            <person name="Smit S."/>
            <person name="Van Straalen N."/>
            <person name="Roelofs D."/>
        </authorList>
    </citation>
    <scope>NUCLEOTIDE SEQUENCE [LARGE SCALE GENOMIC DNA]</scope>
    <source>
        <strain evidence="4 5">VU population</strain>
        <tissue evidence="4">Whole body</tissue>
    </source>
</reference>
<feature type="compositionally biased region" description="Polar residues" evidence="1">
    <location>
        <begin position="64"/>
        <end position="75"/>
    </location>
</feature>
<feature type="chain" id="PRO_5012668962" evidence="3">
    <location>
        <begin position="18"/>
        <end position="348"/>
    </location>
</feature>
<organism evidence="4 5">
    <name type="scientific">Folsomia candida</name>
    <name type="common">Springtail</name>
    <dbReference type="NCBI Taxonomy" id="158441"/>
    <lineage>
        <taxon>Eukaryota</taxon>
        <taxon>Metazoa</taxon>
        <taxon>Ecdysozoa</taxon>
        <taxon>Arthropoda</taxon>
        <taxon>Hexapoda</taxon>
        <taxon>Collembola</taxon>
        <taxon>Entomobryomorpha</taxon>
        <taxon>Isotomoidea</taxon>
        <taxon>Isotomidae</taxon>
        <taxon>Proisotominae</taxon>
        <taxon>Folsomia</taxon>
    </lineage>
</organism>
<sequence length="348" mass="38529">MYLQIILFVILISNISGSKFPPRAEQLDEKKDAAHLTSTERNSNISVSKLPARSEQLNEKNDTNHLTSTEPSPSIVSRAGRQYLWPEGGCRNNPWHQQMDAFLLAYYVAHEHGKPENRGIVDGVFGAIFGTPKPQVIYQQSPHPPPPPPVYVDPYGVGSHPQIPMGQVLKFILSNNSTSPLFIHLFVFMELNIIVVVLVAFLGEKAGVWVNASLHKDSNCLCPSDVPSQTPPVTYCGKNINSPDCFRNGLYSCPTSAEPAKRLELCYNSPCYSVIVNGKQIHASCNHTEGKGCEECIISIGADQLKEGEAFDWKYFGETHMVLVGEGEVELRKMKRDGDAKSEKFVEA</sequence>
<evidence type="ECO:0000256" key="2">
    <source>
        <dbReference type="SAM" id="Phobius"/>
    </source>
</evidence>
<evidence type="ECO:0000256" key="3">
    <source>
        <dbReference type="SAM" id="SignalP"/>
    </source>
</evidence>
<evidence type="ECO:0000313" key="4">
    <source>
        <dbReference type="EMBL" id="OXA49541.1"/>
    </source>
</evidence>
<feature type="region of interest" description="Disordered" evidence="1">
    <location>
        <begin position="35"/>
        <end position="75"/>
    </location>
</feature>
<keyword evidence="5" id="KW-1185">Reference proteome</keyword>
<keyword evidence="2" id="KW-1133">Transmembrane helix</keyword>
<dbReference type="Proteomes" id="UP000198287">
    <property type="component" value="Unassembled WGS sequence"/>
</dbReference>
<keyword evidence="2" id="KW-0812">Transmembrane</keyword>
<keyword evidence="3" id="KW-0732">Signal</keyword>
<keyword evidence="2" id="KW-0472">Membrane</keyword>
<evidence type="ECO:0000313" key="5">
    <source>
        <dbReference type="Proteomes" id="UP000198287"/>
    </source>
</evidence>
<comment type="caution">
    <text evidence="4">The sequence shown here is derived from an EMBL/GenBank/DDBJ whole genome shotgun (WGS) entry which is preliminary data.</text>
</comment>
<accession>A0A226DXY0</accession>
<feature type="transmembrane region" description="Helical" evidence="2">
    <location>
        <begin position="181"/>
        <end position="202"/>
    </location>
</feature>
<dbReference type="AlphaFoldDB" id="A0A226DXY0"/>
<evidence type="ECO:0000256" key="1">
    <source>
        <dbReference type="SAM" id="MobiDB-lite"/>
    </source>
</evidence>
<feature type="compositionally biased region" description="Polar residues" evidence="1">
    <location>
        <begin position="36"/>
        <end position="47"/>
    </location>
</feature>
<proteinExistence type="predicted"/>